<protein>
    <submittedName>
        <fullName evidence="1">Uncharacterized protein</fullName>
    </submittedName>
</protein>
<dbReference type="AlphaFoldDB" id="A0A844LEF2"/>
<dbReference type="Proteomes" id="UP000462362">
    <property type="component" value="Unassembled WGS sequence"/>
</dbReference>
<accession>A0A844LEF2</accession>
<sequence length="350" mass="39560">MTNKKIAITAVSETISTIRQEGRWLKTFSGEALVELYEDPKSPGIQLFHHLFLKDSTPVYIVGAQPLILPFGSIELFLNQKLFDEFCAGSVMVGWWYIRTVALFDEDMLEELLSTDQKDLYVTSTQFNKFLGNPVLIPFEKPCSTDDQEILGCLFGVYGYPNAENILEAFGFKDMMKEWRIVLCPVGRNLSTGKTSLLTVSLGSLLFEKPDSPVNFSCLIGEALTNWKDIPEMKLCVHELFSKIAYLLTETPDVTRCVSVQSPRIIRPRKKPVKIIPPDTARYLLMGEEFGSAIRTYSARASSLTAAKGTVRPHIRRAHWHTYLTGTGREKRILKWNLPILVKSADLSQE</sequence>
<dbReference type="Pfam" id="PF26125">
    <property type="entry name" value="AcrVA2-like"/>
    <property type="match status" value="1"/>
</dbReference>
<proteinExistence type="predicted"/>
<dbReference type="InterPro" id="IPR058915">
    <property type="entry name" value="AcrVA2-like"/>
</dbReference>
<evidence type="ECO:0000313" key="2">
    <source>
        <dbReference type="Proteomes" id="UP000462362"/>
    </source>
</evidence>
<reference evidence="1 2" key="1">
    <citation type="journal article" date="2019" name="Nat. Med.">
        <title>A library of human gut bacterial isolates paired with longitudinal multiomics data enables mechanistic microbiome research.</title>
        <authorList>
            <person name="Poyet M."/>
            <person name="Groussin M."/>
            <person name="Gibbons S.M."/>
            <person name="Avila-Pacheco J."/>
            <person name="Jiang X."/>
            <person name="Kearney S.M."/>
            <person name="Perrotta A.R."/>
            <person name="Berdy B."/>
            <person name="Zhao S."/>
            <person name="Lieberman T.D."/>
            <person name="Swanson P.K."/>
            <person name="Smith M."/>
            <person name="Roesemann S."/>
            <person name="Alexander J.E."/>
            <person name="Rich S.A."/>
            <person name="Livny J."/>
            <person name="Vlamakis H."/>
            <person name="Clish C."/>
            <person name="Bullock K."/>
            <person name="Deik A."/>
            <person name="Scott J."/>
            <person name="Pierce K.A."/>
            <person name="Xavier R.J."/>
            <person name="Alm E.J."/>
        </authorList>
    </citation>
    <scope>NUCLEOTIDE SEQUENCE [LARGE SCALE GENOMIC DNA]</scope>
    <source>
        <strain evidence="1 2">BIOML-A2</strain>
    </source>
</reference>
<evidence type="ECO:0000313" key="1">
    <source>
        <dbReference type="EMBL" id="MTU43060.1"/>
    </source>
</evidence>
<name>A0A844LEF2_9BURK</name>
<organism evidence="1 2">
    <name type="scientific">Parasutterella excrementihominis</name>
    <dbReference type="NCBI Taxonomy" id="487175"/>
    <lineage>
        <taxon>Bacteria</taxon>
        <taxon>Pseudomonadati</taxon>
        <taxon>Pseudomonadota</taxon>
        <taxon>Betaproteobacteria</taxon>
        <taxon>Burkholderiales</taxon>
        <taxon>Sutterellaceae</taxon>
        <taxon>Parasutterella</taxon>
    </lineage>
</organism>
<comment type="caution">
    <text evidence="1">The sequence shown here is derived from an EMBL/GenBank/DDBJ whole genome shotgun (WGS) entry which is preliminary data.</text>
</comment>
<dbReference type="RefSeq" id="WP_155177862.1">
    <property type="nucleotide sequence ID" value="NZ_WNCL01000012.1"/>
</dbReference>
<gene>
    <name evidence="1" type="ORF">GMD42_05385</name>
</gene>
<dbReference type="EMBL" id="WNCL01000012">
    <property type="protein sequence ID" value="MTU43060.1"/>
    <property type="molecule type" value="Genomic_DNA"/>
</dbReference>